<sequence length="164" mass="18935">MKSSQKVIDYLNFLLAGELGARDQYFIHSQMYAEWELGKLHDRIYHEMEDETLHARLIINRIIMLGGTPNMQVGKINIGADVPAMLQSDLNLEYTVQEHLKEGIAICEAERDYVTRDMLVRQLEDTEQDHAHWLEKQLRLIELMGLQNYLQSQTAKPDTVGAAH</sequence>
<dbReference type="GO" id="GO:0005829">
    <property type="term" value="C:cytosol"/>
    <property type="evidence" value="ECO:0007669"/>
    <property type="project" value="TreeGrafter"/>
</dbReference>
<feature type="binding site" evidence="10">
    <location>
        <position position="51"/>
    </location>
    <ligand>
        <name>Fe cation</name>
        <dbReference type="ChEBI" id="CHEBI:24875"/>
        <label>1</label>
    </ligand>
</feature>
<dbReference type="PIRSF" id="PIRSF002560">
    <property type="entry name" value="Bacterioferritin"/>
    <property type="match status" value="1"/>
</dbReference>
<protein>
    <recommendedName>
        <fullName evidence="9">Bacterioferritin</fullName>
        <ecNumber evidence="9">1.16.3.1</ecNumber>
    </recommendedName>
</protein>
<dbReference type="PANTHER" id="PTHR30295">
    <property type="entry name" value="BACTERIOFERRITIN"/>
    <property type="match status" value="1"/>
</dbReference>
<evidence type="ECO:0000256" key="3">
    <source>
        <dbReference type="ARBA" id="ARBA00022448"/>
    </source>
</evidence>
<dbReference type="CDD" id="cd00907">
    <property type="entry name" value="Bacterioferritin"/>
    <property type="match status" value="1"/>
</dbReference>
<accession>A0A066UET1</accession>
<comment type="similarity">
    <text evidence="1 9">Belongs to the bacterioferritin family.</text>
</comment>
<dbReference type="PROSITE" id="PS50905">
    <property type="entry name" value="FERRITIN_LIKE"/>
    <property type="match status" value="1"/>
</dbReference>
<dbReference type="GO" id="GO:0004322">
    <property type="term" value="F:ferroxidase activity"/>
    <property type="evidence" value="ECO:0007669"/>
    <property type="project" value="UniProtKB-EC"/>
</dbReference>
<dbReference type="AlphaFoldDB" id="A0A066UET1"/>
<evidence type="ECO:0000313" key="13">
    <source>
        <dbReference type="Proteomes" id="UP000035860"/>
    </source>
</evidence>
<name>A0A066UET1_9GAMM</name>
<keyword evidence="4" id="KW-0410">Iron transport</keyword>
<dbReference type="Pfam" id="PF00210">
    <property type="entry name" value="Ferritin"/>
    <property type="match status" value="1"/>
</dbReference>
<comment type="catalytic activity">
    <reaction evidence="8">
        <text>Fe(2+)(in) = Fe(2+)(out)</text>
        <dbReference type="Rhea" id="RHEA:28486"/>
        <dbReference type="ChEBI" id="CHEBI:29033"/>
    </reaction>
</comment>
<evidence type="ECO:0000313" key="12">
    <source>
        <dbReference type="EMBL" id="KDN25936.1"/>
    </source>
</evidence>
<dbReference type="OrthoDB" id="9800505at2"/>
<dbReference type="NCBIfam" id="TIGR00754">
    <property type="entry name" value="bfr"/>
    <property type="match status" value="1"/>
</dbReference>
<proteinExistence type="inferred from homology"/>
<evidence type="ECO:0000256" key="6">
    <source>
        <dbReference type="ARBA" id="ARBA00023004"/>
    </source>
</evidence>
<evidence type="ECO:0000256" key="10">
    <source>
        <dbReference type="PIRSR" id="PIRSR002560-1"/>
    </source>
</evidence>
<comment type="catalytic activity">
    <reaction evidence="9">
        <text>4 Fe(2+) + O2 + 4 H(+) = 4 Fe(3+) + 2 H2O</text>
        <dbReference type="Rhea" id="RHEA:11148"/>
        <dbReference type="ChEBI" id="CHEBI:15377"/>
        <dbReference type="ChEBI" id="CHEBI:15378"/>
        <dbReference type="ChEBI" id="CHEBI:15379"/>
        <dbReference type="ChEBI" id="CHEBI:29033"/>
        <dbReference type="ChEBI" id="CHEBI:29034"/>
        <dbReference type="EC" id="1.16.3.1"/>
    </reaction>
</comment>
<dbReference type="PRINTS" id="PR00601">
    <property type="entry name" value="BACFERRITIN"/>
</dbReference>
<feature type="binding site" evidence="10">
    <location>
        <position position="130"/>
    </location>
    <ligand>
        <name>Fe cation</name>
        <dbReference type="ChEBI" id="CHEBI:24875"/>
        <label>2</label>
    </ligand>
</feature>
<feature type="domain" description="Ferritin-like diiron" evidence="11">
    <location>
        <begin position="1"/>
        <end position="145"/>
    </location>
</feature>
<keyword evidence="6 9" id="KW-0408">Iron</keyword>
<evidence type="ECO:0000259" key="11">
    <source>
        <dbReference type="PROSITE" id="PS50905"/>
    </source>
</evidence>
<dbReference type="SUPFAM" id="SSF47240">
    <property type="entry name" value="Ferritin-like"/>
    <property type="match status" value="1"/>
</dbReference>
<evidence type="ECO:0000256" key="4">
    <source>
        <dbReference type="ARBA" id="ARBA00022496"/>
    </source>
</evidence>
<dbReference type="GO" id="GO:0006826">
    <property type="term" value="P:iron ion transport"/>
    <property type="evidence" value="ECO:0007669"/>
    <property type="project" value="UniProtKB-KW"/>
</dbReference>
<feature type="binding site" evidence="10">
    <location>
        <position position="18"/>
    </location>
    <ligand>
        <name>Fe cation</name>
        <dbReference type="ChEBI" id="CHEBI:24875"/>
        <label>1</label>
    </ligand>
</feature>
<feature type="binding site" evidence="10">
    <location>
        <position position="54"/>
    </location>
    <ligand>
        <name>Fe cation</name>
        <dbReference type="ChEBI" id="CHEBI:24875"/>
        <label>1</label>
    </ligand>
</feature>
<keyword evidence="5" id="KW-0560">Oxidoreductase</keyword>
<dbReference type="InterPro" id="IPR009040">
    <property type="entry name" value="Ferritin-like_diiron"/>
</dbReference>
<keyword evidence="7" id="KW-0406">Ion transport</keyword>
<dbReference type="InterPro" id="IPR012347">
    <property type="entry name" value="Ferritin-like"/>
</dbReference>
<dbReference type="RefSeq" id="WP_036362653.1">
    <property type="nucleotide sequence ID" value="NZ_AOMT01000005.1"/>
</dbReference>
<evidence type="ECO:0000256" key="1">
    <source>
        <dbReference type="ARBA" id="ARBA00008093"/>
    </source>
</evidence>
<dbReference type="EMBL" id="AOMT01000005">
    <property type="protein sequence ID" value="KDN25936.1"/>
    <property type="molecule type" value="Genomic_DNA"/>
</dbReference>
<feature type="binding site" evidence="10">
    <location>
        <position position="93"/>
    </location>
    <ligand>
        <name>Fe cation</name>
        <dbReference type="ChEBI" id="CHEBI:24875"/>
        <label>2</label>
    </ligand>
</feature>
<dbReference type="EC" id="1.16.3.1" evidence="9"/>
<feature type="binding site" evidence="10">
    <location>
        <position position="127"/>
    </location>
    <ligand>
        <name>Fe cation</name>
        <dbReference type="ChEBI" id="CHEBI:24875"/>
        <label>2</label>
    </ligand>
</feature>
<comment type="caution">
    <text evidence="12">The sequence shown here is derived from an EMBL/GenBank/DDBJ whole genome shotgun (WGS) entry which is preliminary data.</text>
</comment>
<feature type="binding site" evidence="10">
    <location>
        <position position="51"/>
    </location>
    <ligand>
        <name>Fe cation</name>
        <dbReference type="ChEBI" id="CHEBI:24875"/>
        <label>2</label>
    </ligand>
</feature>
<feature type="binding site" evidence="10">
    <location>
        <position position="50"/>
    </location>
    <ligand>
        <name>Fe cation</name>
        <dbReference type="ChEBI" id="CHEBI:24875"/>
        <label>3</label>
    </ligand>
</feature>
<organism evidence="12 13">
    <name type="scientific">Moraxella bovoculi 237</name>
    <dbReference type="NCBI Taxonomy" id="743974"/>
    <lineage>
        <taxon>Bacteria</taxon>
        <taxon>Pseudomonadati</taxon>
        <taxon>Pseudomonadota</taxon>
        <taxon>Gammaproteobacteria</taxon>
        <taxon>Moraxellales</taxon>
        <taxon>Moraxellaceae</taxon>
        <taxon>Moraxella</taxon>
    </lineage>
</organism>
<keyword evidence="2 9" id="KW-0409">Iron storage</keyword>
<keyword evidence="3" id="KW-0813">Transport</keyword>
<reference evidence="12 13" key="1">
    <citation type="journal article" date="2014" name="Genome Announc.">
        <title>Draft Genome Sequence of Moraxella bovoculi Strain 237T (ATCC BAA-1259T) Isolated from a Calf with Infectious Bovine Keratoconjunctivitis.</title>
        <authorList>
            <person name="Calcutt M.J."/>
            <person name="Foecking M.F."/>
            <person name="Martin N.T."/>
            <person name="Mhlanga-Mutangadura T."/>
            <person name="Reilly T.J."/>
        </authorList>
    </citation>
    <scope>NUCLEOTIDE SEQUENCE [LARGE SCALE GENOMIC DNA]</scope>
    <source>
        <strain evidence="12 13">237</strain>
    </source>
</reference>
<feature type="binding site" evidence="10">
    <location>
        <position position="46"/>
    </location>
    <ligand>
        <name>Fe cation</name>
        <dbReference type="ChEBI" id="CHEBI:24875"/>
        <label>3</label>
    </ligand>
</feature>
<dbReference type="InterPro" id="IPR009078">
    <property type="entry name" value="Ferritin-like_SF"/>
</dbReference>
<dbReference type="eggNOG" id="COG2193">
    <property type="taxonomic scope" value="Bacteria"/>
</dbReference>
<evidence type="ECO:0000256" key="7">
    <source>
        <dbReference type="ARBA" id="ARBA00023065"/>
    </source>
</evidence>
<dbReference type="GO" id="GO:0006879">
    <property type="term" value="P:intracellular iron ion homeostasis"/>
    <property type="evidence" value="ECO:0007669"/>
    <property type="project" value="UniProtKB-KW"/>
</dbReference>
<dbReference type="InterPro" id="IPR008331">
    <property type="entry name" value="Ferritin_DPS_dom"/>
</dbReference>
<evidence type="ECO:0000256" key="9">
    <source>
        <dbReference type="PIRNR" id="PIRNR002560"/>
    </source>
</evidence>
<dbReference type="GO" id="GO:0008199">
    <property type="term" value="F:ferric iron binding"/>
    <property type="evidence" value="ECO:0007669"/>
    <property type="project" value="InterPro"/>
</dbReference>
<dbReference type="Proteomes" id="UP000035860">
    <property type="component" value="Unassembled WGS sequence"/>
</dbReference>
<keyword evidence="9 10" id="KW-0479">Metal-binding</keyword>
<dbReference type="PANTHER" id="PTHR30295:SF9">
    <property type="entry name" value="BACTERIOFERRITIN"/>
    <property type="match status" value="1"/>
</dbReference>
<gene>
    <name evidence="12" type="ORF">MBO_02040</name>
</gene>
<feature type="binding site" evidence="10">
    <location>
        <position position="127"/>
    </location>
    <ligand>
        <name>Fe cation</name>
        <dbReference type="ChEBI" id="CHEBI:24875"/>
        <label>1</label>
    </ligand>
</feature>
<dbReference type="GO" id="GO:0020037">
    <property type="term" value="F:heme binding"/>
    <property type="evidence" value="ECO:0007669"/>
    <property type="project" value="TreeGrafter"/>
</dbReference>
<evidence type="ECO:0000256" key="2">
    <source>
        <dbReference type="ARBA" id="ARBA00022434"/>
    </source>
</evidence>
<comment type="function">
    <text evidence="9">Iron-storage protein, whose ferroxidase center binds Fe(2+), oxidizes it using dioxygen to Fe(3+), and participates in the subsequent Fe(3+) oxide mineral core formation within the central cavity of the BFR protein shell.</text>
</comment>
<keyword evidence="13" id="KW-1185">Reference proteome</keyword>
<dbReference type="InterPro" id="IPR002024">
    <property type="entry name" value="Bacterioferritin"/>
</dbReference>
<dbReference type="Gene3D" id="1.20.1260.10">
    <property type="match status" value="1"/>
</dbReference>
<evidence type="ECO:0000256" key="8">
    <source>
        <dbReference type="ARBA" id="ARBA00036243"/>
    </source>
</evidence>
<evidence type="ECO:0000256" key="5">
    <source>
        <dbReference type="ARBA" id="ARBA00023002"/>
    </source>
</evidence>